<dbReference type="CDD" id="cd00452">
    <property type="entry name" value="KDPG_aldolase"/>
    <property type="match status" value="1"/>
</dbReference>
<dbReference type="GO" id="GO:0016832">
    <property type="term" value="F:aldehyde-lyase activity"/>
    <property type="evidence" value="ECO:0000318"/>
    <property type="project" value="GO_Central"/>
</dbReference>
<name>A0A9R1V079_LACSA</name>
<comment type="subunit">
    <text evidence="3">Homotrimer.</text>
</comment>
<evidence type="ECO:0000256" key="1">
    <source>
        <dbReference type="ARBA" id="ARBA00004761"/>
    </source>
</evidence>
<keyword evidence="7" id="KW-1185">Reference proteome</keyword>
<dbReference type="PANTHER" id="PTHR30246:SF1">
    <property type="entry name" value="2-DEHYDRO-3-DEOXY-6-PHOSPHOGALACTONATE ALDOLASE-RELATED"/>
    <property type="match status" value="1"/>
</dbReference>
<dbReference type="EMBL" id="NBSK02000007">
    <property type="protein sequence ID" value="KAJ0196242.1"/>
    <property type="molecule type" value="Genomic_DNA"/>
</dbReference>
<keyword evidence="4" id="KW-0456">Lyase</keyword>
<evidence type="ECO:0000313" key="6">
    <source>
        <dbReference type="EMBL" id="KAJ0196242.1"/>
    </source>
</evidence>
<evidence type="ECO:0008006" key="8">
    <source>
        <dbReference type="Google" id="ProtNLM"/>
    </source>
</evidence>
<organism evidence="6 7">
    <name type="scientific">Lactuca sativa</name>
    <name type="common">Garden lettuce</name>
    <dbReference type="NCBI Taxonomy" id="4236"/>
    <lineage>
        <taxon>Eukaryota</taxon>
        <taxon>Viridiplantae</taxon>
        <taxon>Streptophyta</taxon>
        <taxon>Embryophyta</taxon>
        <taxon>Tracheophyta</taxon>
        <taxon>Spermatophyta</taxon>
        <taxon>Magnoliopsida</taxon>
        <taxon>eudicotyledons</taxon>
        <taxon>Gunneridae</taxon>
        <taxon>Pentapetalae</taxon>
        <taxon>asterids</taxon>
        <taxon>campanulids</taxon>
        <taxon>Asterales</taxon>
        <taxon>Asteraceae</taxon>
        <taxon>Cichorioideae</taxon>
        <taxon>Cichorieae</taxon>
        <taxon>Lactucinae</taxon>
        <taxon>Lactuca</taxon>
    </lineage>
</organism>
<protein>
    <recommendedName>
        <fullName evidence="8">KHG/KDPG aldolase</fullName>
    </recommendedName>
</protein>
<gene>
    <name evidence="6" type="ORF">LSAT_V11C700387530</name>
</gene>
<comment type="pathway">
    <text evidence="1">Carbohydrate acid metabolism.</text>
</comment>
<evidence type="ECO:0000256" key="3">
    <source>
        <dbReference type="ARBA" id="ARBA00011233"/>
    </source>
</evidence>
<dbReference type="SUPFAM" id="SSF51569">
    <property type="entry name" value="Aldolase"/>
    <property type="match status" value="1"/>
</dbReference>
<dbReference type="Gene3D" id="3.20.20.70">
    <property type="entry name" value="Aldolase class I"/>
    <property type="match status" value="1"/>
</dbReference>
<evidence type="ECO:0000313" key="7">
    <source>
        <dbReference type="Proteomes" id="UP000235145"/>
    </source>
</evidence>
<evidence type="ECO:0000256" key="5">
    <source>
        <dbReference type="ARBA" id="ARBA00023277"/>
    </source>
</evidence>
<proteinExistence type="inferred from homology"/>
<dbReference type="PANTHER" id="PTHR30246">
    <property type="entry name" value="2-KETO-3-DEOXY-6-PHOSPHOGLUCONATE ALDOLASE"/>
    <property type="match status" value="1"/>
</dbReference>
<accession>A0A9R1V079</accession>
<reference evidence="6 7" key="1">
    <citation type="journal article" date="2017" name="Nat. Commun.">
        <title>Genome assembly with in vitro proximity ligation data and whole-genome triplication in lettuce.</title>
        <authorList>
            <person name="Reyes-Chin-Wo S."/>
            <person name="Wang Z."/>
            <person name="Yang X."/>
            <person name="Kozik A."/>
            <person name="Arikit S."/>
            <person name="Song C."/>
            <person name="Xia L."/>
            <person name="Froenicke L."/>
            <person name="Lavelle D.O."/>
            <person name="Truco M.J."/>
            <person name="Xia R."/>
            <person name="Zhu S."/>
            <person name="Xu C."/>
            <person name="Xu H."/>
            <person name="Xu X."/>
            <person name="Cox K."/>
            <person name="Korf I."/>
            <person name="Meyers B.C."/>
            <person name="Michelmore R.W."/>
        </authorList>
    </citation>
    <scope>NUCLEOTIDE SEQUENCE [LARGE SCALE GENOMIC DNA]</scope>
    <source>
        <strain evidence="7">cv. Salinas</strain>
        <tissue evidence="6">Seedlings</tissue>
    </source>
</reference>
<dbReference type="Proteomes" id="UP000235145">
    <property type="component" value="Unassembled WGS sequence"/>
</dbReference>
<comment type="caution">
    <text evidence="6">The sequence shown here is derived from an EMBL/GenBank/DDBJ whole genome shotgun (WGS) entry which is preliminary data.</text>
</comment>
<dbReference type="AlphaFoldDB" id="A0A9R1V079"/>
<evidence type="ECO:0000256" key="4">
    <source>
        <dbReference type="ARBA" id="ARBA00023239"/>
    </source>
</evidence>
<comment type="similarity">
    <text evidence="2">Belongs to the KHG/KDPG aldolase family.</text>
</comment>
<dbReference type="Pfam" id="PF01081">
    <property type="entry name" value="Aldolase"/>
    <property type="match status" value="1"/>
</dbReference>
<sequence length="322" mass="34753">MVLPRLKPDHHLSLYDIVSLNLLLLMQSATCFEQEITMFSQVKGNQDTTMSLAQFSSLSSLTFLLPPTPTTRVLPIHCFHTRPSTSTSATTLSNIVNYGVIACLRAKSADVAFEAAKAAIMGGISVLEIVVSTPGVFEVLHQLVQDFPTITLGIGTVLNIEDAENAKKAGAKFIMSPAIVKACQKLLQQYNIGILDEDNDDLLYIPGVMTPTEILSSYNAGAKMVKVYPVSVLGGFGYIATLKKPFPHIPLIASQGITTDLVGEYIGEGASAVVLSDAIFEKEAMTQRNFTAIYQLAKLAASQGNEAVERRQRLAVSIPFSL</sequence>
<evidence type="ECO:0000256" key="2">
    <source>
        <dbReference type="ARBA" id="ARBA00006906"/>
    </source>
</evidence>
<dbReference type="InterPro" id="IPR000887">
    <property type="entry name" value="Aldlse_KDPG_KHG"/>
</dbReference>
<dbReference type="InterPro" id="IPR013785">
    <property type="entry name" value="Aldolase_TIM"/>
</dbReference>
<keyword evidence="5" id="KW-0119">Carbohydrate metabolism</keyword>